<dbReference type="OrthoDB" id="3598904at2759"/>
<keyword evidence="8" id="KW-1185">Reference proteome</keyword>
<keyword evidence="3" id="KW-0805">Transcription regulation</keyword>
<comment type="caution">
    <text evidence="7">The sequence shown here is derived from an EMBL/GenBank/DDBJ whole genome shotgun (WGS) entry which is preliminary data.</text>
</comment>
<evidence type="ECO:0008006" key="9">
    <source>
        <dbReference type="Google" id="ProtNLM"/>
    </source>
</evidence>
<protein>
    <recommendedName>
        <fullName evidence="9">Transcription factor domain-containing protein</fullName>
    </recommendedName>
</protein>
<keyword evidence="4" id="KW-0238">DNA-binding</keyword>
<evidence type="ECO:0000313" key="8">
    <source>
        <dbReference type="Proteomes" id="UP000283895"/>
    </source>
</evidence>
<name>A0A423VHH5_9PEZI</name>
<organism evidence="7 8">
    <name type="scientific">Cytospora schulzeri</name>
    <dbReference type="NCBI Taxonomy" id="448051"/>
    <lineage>
        <taxon>Eukaryota</taxon>
        <taxon>Fungi</taxon>
        <taxon>Dikarya</taxon>
        <taxon>Ascomycota</taxon>
        <taxon>Pezizomycotina</taxon>
        <taxon>Sordariomycetes</taxon>
        <taxon>Sordariomycetidae</taxon>
        <taxon>Diaporthales</taxon>
        <taxon>Cytosporaceae</taxon>
        <taxon>Cytospora</taxon>
    </lineage>
</organism>
<keyword evidence="5" id="KW-0804">Transcription</keyword>
<dbReference type="InterPro" id="IPR052360">
    <property type="entry name" value="Transcr_Regulatory_Proteins"/>
</dbReference>
<evidence type="ECO:0000256" key="1">
    <source>
        <dbReference type="ARBA" id="ARBA00022723"/>
    </source>
</evidence>
<dbReference type="EMBL" id="LKEA01000062">
    <property type="protein sequence ID" value="ROV90483.1"/>
    <property type="molecule type" value="Genomic_DNA"/>
</dbReference>
<reference evidence="7 8" key="1">
    <citation type="submission" date="2015-09" db="EMBL/GenBank/DDBJ databases">
        <title>Host preference determinants of Valsa canker pathogens revealed by comparative genomics.</title>
        <authorList>
            <person name="Yin Z."/>
            <person name="Huang L."/>
        </authorList>
    </citation>
    <scope>NUCLEOTIDE SEQUENCE [LARGE SCALE GENOMIC DNA]</scope>
    <source>
        <strain evidence="7 8">03-1</strain>
    </source>
</reference>
<dbReference type="STRING" id="356882.A0A423VHH5"/>
<evidence type="ECO:0000256" key="4">
    <source>
        <dbReference type="ARBA" id="ARBA00023125"/>
    </source>
</evidence>
<dbReference type="GO" id="GO:0046872">
    <property type="term" value="F:metal ion binding"/>
    <property type="evidence" value="ECO:0007669"/>
    <property type="project" value="UniProtKB-KW"/>
</dbReference>
<proteinExistence type="predicted"/>
<sequence length="634" mass="69433">MLLTISMSIIKILNEDHSLDDGQGRKVRTGRPIRATVADTDWLYHLSRVCDGYLPTNTQLGDLGGNADCTLSSSNLKLNNKPISRRALAQAVRQLNIVGPISRVLAGSQLPEDAVSCFDFFRFRVGTLAGAGIPGSVDSNHGFWGSTLLQTAHAESAVWNAVAALGALQRRWEVVSCTPIAPLSAGDCNGGGGVVTGLDLVISVQLADLASSCYIKALSLASSIRDSRYMLALSIALAVVASLAGKWSDNQVHIRAGQSLVSQILVQANDKPVTELEINDAIECLAKLGLQWASFSEIRAPYPYADSLQAEWAIVKEDQAIRTIHQSLTVLLDISRRLLAKAGVKDSRHMSLEASGNPEGDLFNNVSMDEERDRILGDFVGWGQQTLQVLTTTTRRTQPAYTKLLILKLHHTFVHLLMVVGIARDNYNELSWDNCLGHFERIITLSVLILQSQIQTNPLTLSAVSLDEPGIIMPLWLTVSRCRHPILRRRALGLLRSARRQEGMWMSTSSAVVAEILVAVEEEGSPKVSMPILVSEFCSTELCTTLEMELAKLIAAEDYEPQSWLLGRGFGLARTNWEVPGMVLVPLRKRVTEVSIFCEPYDPRSMESCAEVTLMFAETDAAGELRNQSISVKF</sequence>
<dbReference type="AlphaFoldDB" id="A0A423VHH5"/>
<evidence type="ECO:0000256" key="6">
    <source>
        <dbReference type="ARBA" id="ARBA00023242"/>
    </source>
</evidence>
<dbReference type="PANTHER" id="PTHR36206">
    <property type="entry name" value="ASPERCRYPTIN BIOSYNTHESIS CLUSTER-SPECIFIC TRANSCRIPTION REGULATOR ATNN-RELATED"/>
    <property type="match status" value="1"/>
</dbReference>
<keyword evidence="2" id="KW-0862">Zinc</keyword>
<accession>A0A423VHH5</accession>
<evidence type="ECO:0000256" key="3">
    <source>
        <dbReference type="ARBA" id="ARBA00023015"/>
    </source>
</evidence>
<evidence type="ECO:0000256" key="2">
    <source>
        <dbReference type="ARBA" id="ARBA00022833"/>
    </source>
</evidence>
<dbReference type="GO" id="GO:0003677">
    <property type="term" value="F:DNA binding"/>
    <property type="evidence" value="ECO:0007669"/>
    <property type="project" value="UniProtKB-KW"/>
</dbReference>
<evidence type="ECO:0000313" key="7">
    <source>
        <dbReference type="EMBL" id="ROV90483.1"/>
    </source>
</evidence>
<dbReference type="Proteomes" id="UP000283895">
    <property type="component" value="Unassembled WGS sequence"/>
</dbReference>
<keyword evidence="6" id="KW-0539">Nucleus</keyword>
<keyword evidence="1" id="KW-0479">Metal-binding</keyword>
<evidence type="ECO:0000256" key="5">
    <source>
        <dbReference type="ARBA" id="ARBA00023163"/>
    </source>
</evidence>
<dbReference type="PANTHER" id="PTHR36206:SF12">
    <property type="entry name" value="ASPERCRYPTIN BIOSYNTHESIS CLUSTER-SPECIFIC TRANSCRIPTION REGULATOR ATNN-RELATED"/>
    <property type="match status" value="1"/>
</dbReference>
<gene>
    <name evidence="7" type="ORF">VMCG_09811</name>
</gene>